<name>A0A2N3IZ91_AERSO</name>
<accession>A0A2N3IZ91</accession>
<dbReference type="Proteomes" id="UP000233467">
    <property type="component" value="Unassembled WGS sequence"/>
</dbReference>
<keyword evidence="1 4" id="KW-0808">Transferase</keyword>
<dbReference type="InterPro" id="IPR000182">
    <property type="entry name" value="GNAT_dom"/>
</dbReference>
<evidence type="ECO:0000313" key="5">
    <source>
        <dbReference type="Proteomes" id="UP000233467"/>
    </source>
</evidence>
<dbReference type="RefSeq" id="WP_101324618.1">
    <property type="nucleotide sequence ID" value="NZ_NQMM01000028.1"/>
</dbReference>
<proteinExistence type="predicted"/>
<dbReference type="SUPFAM" id="SSF55729">
    <property type="entry name" value="Acyl-CoA N-acyltransferases (Nat)"/>
    <property type="match status" value="1"/>
</dbReference>
<dbReference type="GO" id="GO:0016747">
    <property type="term" value="F:acyltransferase activity, transferring groups other than amino-acyl groups"/>
    <property type="evidence" value="ECO:0007669"/>
    <property type="project" value="InterPro"/>
</dbReference>
<dbReference type="CDD" id="cd04301">
    <property type="entry name" value="NAT_SF"/>
    <property type="match status" value="1"/>
</dbReference>
<dbReference type="InterPro" id="IPR016181">
    <property type="entry name" value="Acyl_CoA_acyltransferase"/>
</dbReference>
<protein>
    <submittedName>
        <fullName evidence="4">GNAT family N-acetyltransferase</fullName>
    </submittedName>
</protein>
<dbReference type="Pfam" id="PF00583">
    <property type="entry name" value="Acetyltransf_1"/>
    <property type="match status" value="1"/>
</dbReference>
<feature type="domain" description="N-acetyltransferase" evidence="3">
    <location>
        <begin position="1"/>
        <end position="155"/>
    </location>
</feature>
<sequence length="155" mass="17952">MEISLLADHPYEVSKIVDWYFDEWASHVPDVTKEMVRKKFELKASNRDIPLSLVAHDEEDLVGTLELKIQENKNHPEYEFWIGGVYVPSAHRRKGIAKKLMSAAREMAVSRGVSTLYLQCETHNVDFYRDQGFNAIHQSTHGHWETTIMVWHAAT</sequence>
<dbReference type="AlphaFoldDB" id="A0A2N3IZ91"/>
<comment type="caution">
    <text evidence="4">The sequence shown here is derived from an EMBL/GenBank/DDBJ whole genome shotgun (WGS) entry which is preliminary data.</text>
</comment>
<dbReference type="PANTHER" id="PTHR43877:SF2">
    <property type="entry name" value="AMINOALKYLPHOSPHONATE N-ACETYLTRANSFERASE-RELATED"/>
    <property type="match status" value="1"/>
</dbReference>
<dbReference type="InterPro" id="IPR050832">
    <property type="entry name" value="Bact_Acetyltransf"/>
</dbReference>
<dbReference type="EMBL" id="NQMM01000028">
    <property type="protein sequence ID" value="PKQ78321.1"/>
    <property type="molecule type" value="Genomic_DNA"/>
</dbReference>
<gene>
    <name evidence="4" type="ORF">CJP16_10340</name>
</gene>
<evidence type="ECO:0000256" key="1">
    <source>
        <dbReference type="ARBA" id="ARBA00022679"/>
    </source>
</evidence>
<dbReference type="PANTHER" id="PTHR43877">
    <property type="entry name" value="AMINOALKYLPHOSPHONATE N-ACETYLTRANSFERASE-RELATED-RELATED"/>
    <property type="match status" value="1"/>
</dbReference>
<evidence type="ECO:0000256" key="2">
    <source>
        <dbReference type="ARBA" id="ARBA00023315"/>
    </source>
</evidence>
<organism evidence="4 5">
    <name type="scientific">Aeromonas sobria</name>
    <dbReference type="NCBI Taxonomy" id="646"/>
    <lineage>
        <taxon>Bacteria</taxon>
        <taxon>Pseudomonadati</taxon>
        <taxon>Pseudomonadota</taxon>
        <taxon>Gammaproteobacteria</taxon>
        <taxon>Aeromonadales</taxon>
        <taxon>Aeromonadaceae</taxon>
        <taxon>Aeromonas</taxon>
    </lineage>
</organism>
<reference evidence="4 5" key="1">
    <citation type="journal article" date="2017" name="Front. Microbiol.">
        <title>Strong Genomic and Phenotypic Heterogeneity in the Aeromonas sobria Species Complex.</title>
        <authorList>
            <person name="Gauthier J."/>
            <person name="Vincent A.T."/>
            <person name="Charette S.J."/>
            <person name="Derome N."/>
        </authorList>
    </citation>
    <scope>NUCLEOTIDE SEQUENCE [LARGE SCALE GENOMIC DNA]</scope>
    <source>
        <strain evidence="4 5">TM18</strain>
    </source>
</reference>
<keyword evidence="2" id="KW-0012">Acyltransferase</keyword>
<dbReference type="Gene3D" id="3.40.630.30">
    <property type="match status" value="1"/>
</dbReference>
<evidence type="ECO:0000313" key="4">
    <source>
        <dbReference type="EMBL" id="PKQ78321.1"/>
    </source>
</evidence>
<dbReference type="PROSITE" id="PS51186">
    <property type="entry name" value="GNAT"/>
    <property type="match status" value="1"/>
</dbReference>
<keyword evidence="5" id="KW-1185">Reference proteome</keyword>
<evidence type="ECO:0000259" key="3">
    <source>
        <dbReference type="PROSITE" id="PS51186"/>
    </source>
</evidence>